<keyword evidence="4" id="KW-0227">DNA damage</keyword>
<dbReference type="Pfam" id="PF00270">
    <property type="entry name" value="DEAD"/>
    <property type="match status" value="1"/>
</dbReference>
<dbReference type="InterPro" id="IPR027417">
    <property type="entry name" value="P-loop_NTPase"/>
</dbReference>
<dbReference type="PANTHER" id="PTHR11472">
    <property type="entry name" value="DNA REPAIR DEAD HELICASE RAD3/XP-D SUBFAMILY MEMBER"/>
    <property type="match status" value="1"/>
</dbReference>
<evidence type="ECO:0000256" key="2">
    <source>
        <dbReference type="ARBA" id="ARBA00022723"/>
    </source>
</evidence>
<evidence type="ECO:0000256" key="9">
    <source>
        <dbReference type="ARBA" id="ARBA00023014"/>
    </source>
</evidence>
<dbReference type="InterPro" id="IPR011545">
    <property type="entry name" value="DEAD/DEAH_box_helicase_dom"/>
</dbReference>
<dbReference type="EMBL" id="CP007032">
    <property type="protein sequence ID" value="AHF06787.1"/>
    <property type="molecule type" value="Genomic_DNA"/>
</dbReference>
<dbReference type="SMART" id="SM00488">
    <property type="entry name" value="DEXDc2"/>
    <property type="match status" value="1"/>
</dbReference>
<name>W0E7P7_9FIRM</name>
<reference evidence="15 16" key="1">
    <citation type="submission" date="2013-12" db="EMBL/GenBank/DDBJ databases">
        <authorList>
            <consortium name="DOE Joint Genome Institute"/>
            <person name="Smidt H."/>
            <person name="Huntemann M."/>
            <person name="Han J."/>
            <person name="Chen A."/>
            <person name="Kyrpides N."/>
            <person name="Mavromatis K."/>
            <person name="Markowitz V."/>
            <person name="Palaniappan K."/>
            <person name="Ivanova N."/>
            <person name="Schaumberg A."/>
            <person name="Pati A."/>
            <person name="Liolios K."/>
            <person name="Nordberg H.P."/>
            <person name="Cantor M.N."/>
            <person name="Hua S.X."/>
            <person name="Woyke T."/>
        </authorList>
    </citation>
    <scope>NUCLEOTIDE SEQUENCE [LARGE SCALE GENOMIC DNA]</scope>
    <source>
        <strain evidence="16">DSM 15288</strain>
    </source>
</reference>
<dbReference type="GO" id="GO:0043139">
    <property type="term" value="F:5'-3' DNA helicase activity"/>
    <property type="evidence" value="ECO:0007669"/>
    <property type="project" value="UniProtKB-EC"/>
</dbReference>
<dbReference type="Gene3D" id="3.90.320.10">
    <property type="match status" value="1"/>
</dbReference>
<dbReference type="InterPro" id="IPR006555">
    <property type="entry name" value="ATP-dep_Helicase_C"/>
</dbReference>
<evidence type="ECO:0000256" key="4">
    <source>
        <dbReference type="ARBA" id="ARBA00022763"/>
    </source>
</evidence>
<keyword evidence="1" id="KW-0004">4Fe-4S</keyword>
<dbReference type="Pfam" id="PF06733">
    <property type="entry name" value="DEAD_2"/>
    <property type="match status" value="1"/>
</dbReference>
<evidence type="ECO:0000256" key="8">
    <source>
        <dbReference type="ARBA" id="ARBA00023004"/>
    </source>
</evidence>
<dbReference type="HOGENOM" id="CLU_006515_7_0_9"/>
<evidence type="ECO:0000256" key="11">
    <source>
        <dbReference type="ARBA" id="ARBA00023204"/>
    </source>
</evidence>
<keyword evidence="6 15" id="KW-0347">Helicase</keyword>
<comment type="similarity">
    <text evidence="13">Belongs to the helicase family. DinG subfamily.</text>
</comment>
<evidence type="ECO:0000259" key="14">
    <source>
        <dbReference type="PROSITE" id="PS51193"/>
    </source>
</evidence>
<dbReference type="GO" id="GO:0016887">
    <property type="term" value="F:ATP hydrolysis activity"/>
    <property type="evidence" value="ECO:0007669"/>
    <property type="project" value="RHEA"/>
</dbReference>
<keyword evidence="9" id="KW-0411">Iron-sulfur</keyword>
<keyword evidence="12" id="KW-0413">Isomerase</keyword>
<dbReference type="Gene3D" id="1.10.30.20">
    <property type="entry name" value="Bacterial XPD DNA helicase, FeS cluster domain"/>
    <property type="match status" value="1"/>
</dbReference>
<gene>
    <name evidence="15" type="ORF">DESME_06715</name>
</gene>
<protein>
    <submittedName>
        <fullName evidence="15">ATP-dependent helicase</fullName>
    </submittedName>
</protein>
<dbReference type="GO" id="GO:0006281">
    <property type="term" value="P:DNA repair"/>
    <property type="evidence" value="ECO:0007669"/>
    <property type="project" value="UniProtKB-KW"/>
</dbReference>
<evidence type="ECO:0000313" key="15">
    <source>
        <dbReference type="EMBL" id="AHF06787.1"/>
    </source>
</evidence>
<dbReference type="OrthoDB" id="9765586at2"/>
<dbReference type="Gene3D" id="3.40.50.300">
    <property type="entry name" value="P-loop containing nucleotide triphosphate hydrolases"/>
    <property type="match status" value="2"/>
</dbReference>
<dbReference type="GO" id="GO:0046872">
    <property type="term" value="F:metal ion binding"/>
    <property type="evidence" value="ECO:0007669"/>
    <property type="project" value="UniProtKB-KW"/>
</dbReference>
<keyword evidence="2" id="KW-0479">Metal-binding</keyword>
<evidence type="ECO:0000256" key="12">
    <source>
        <dbReference type="ARBA" id="ARBA00023235"/>
    </source>
</evidence>
<dbReference type="InterPro" id="IPR011604">
    <property type="entry name" value="PDDEXK-like_dom_sf"/>
</dbReference>
<dbReference type="SMART" id="SM00491">
    <property type="entry name" value="HELICc2"/>
    <property type="match status" value="1"/>
</dbReference>
<dbReference type="Proteomes" id="UP000010847">
    <property type="component" value="Chromosome"/>
</dbReference>
<evidence type="ECO:0000256" key="5">
    <source>
        <dbReference type="ARBA" id="ARBA00022801"/>
    </source>
</evidence>
<evidence type="ECO:0000256" key="6">
    <source>
        <dbReference type="ARBA" id="ARBA00022806"/>
    </source>
</evidence>
<evidence type="ECO:0000256" key="10">
    <source>
        <dbReference type="ARBA" id="ARBA00023125"/>
    </source>
</evidence>
<dbReference type="InterPro" id="IPR042493">
    <property type="entry name" value="XPD_DNA_FeS"/>
</dbReference>
<dbReference type="Pfam" id="PF13307">
    <property type="entry name" value="Helicase_C_2"/>
    <property type="match status" value="1"/>
</dbReference>
<dbReference type="GO" id="GO:0051539">
    <property type="term" value="F:4 iron, 4 sulfur cluster binding"/>
    <property type="evidence" value="ECO:0007669"/>
    <property type="project" value="UniProtKB-KW"/>
</dbReference>
<keyword evidence="8" id="KW-0408">Iron</keyword>
<evidence type="ECO:0000256" key="1">
    <source>
        <dbReference type="ARBA" id="ARBA00022485"/>
    </source>
</evidence>
<evidence type="ECO:0000256" key="3">
    <source>
        <dbReference type="ARBA" id="ARBA00022741"/>
    </source>
</evidence>
<dbReference type="GO" id="GO:0003677">
    <property type="term" value="F:DNA binding"/>
    <property type="evidence" value="ECO:0007669"/>
    <property type="project" value="UniProtKB-KW"/>
</dbReference>
<dbReference type="RefSeq" id="WP_006715536.1">
    <property type="nucleotide sequence ID" value="NZ_CP007032.1"/>
</dbReference>
<dbReference type="PANTHER" id="PTHR11472:SF34">
    <property type="entry name" value="REGULATOR OF TELOMERE ELONGATION HELICASE 1"/>
    <property type="match status" value="1"/>
</dbReference>
<dbReference type="AlphaFoldDB" id="W0E7P7"/>
<dbReference type="InterPro" id="IPR014013">
    <property type="entry name" value="Helic_SF1/SF2_ATP-bd_DinG/Rad3"/>
</dbReference>
<dbReference type="Gene3D" id="1.10.275.40">
    <property type="match status" value="1"/>
</dbReference>
<evidence type="ECO:0000313" key="16">
    <source>
        <dbReference type="Proteomes" id="UP000010847"/>
    </source>
</evidence>
<dbReference type="STRING" id="871968.DESME_06715"/>
<keyword evidence="11" id="KW-0234">DNA repair</keyword>
<organism evidence="15 16">
    <name type="scientific">Desulfitobacterium metallireducens DSM 15288</name>
    <dbReference type="NCBI Taxonomy" id="871968"/>
    <lineage>
        <taxon>Bacteria</taxon>
        <taxon>Bacillati</taxon>
        <taxon>Bacillota</taxon>
        <taxon>Clostridia</taxon>
        <taxon>Eubacteriales</taxon>
        <taxon>Desulfitobacteriaceae</taxon>
        <taxon>Desulfitobacterium</taxon>
    </lineage>
</organism>
<keyword evidence="5" id="KW-0378">Hydrolase</keyword>
<accession>W0E7P7</accession>
<dbReference type="InterPro" id="IPR010614">
    <property type="entry name" value="RAD3-like_helicase_DEAD"/>
</dbReference>
<feature type="domain" description="Helicase ATP-binding" evidence="14">
    <location>
        <begin position="177"/>
        <end position="433"/>
    </location>
</feature>
<dbReference type="InterPro" id="IPR045028">
    <property type="entry name" value="DinG/Rad3-like"/>
</dbReference>
<keyword evidence="10" id="KW-0238">DNA-binding</keyword>
<dbReference type="eggNOG" id="COG1199">
    <property type="taxonomic scope" value="Bacteria"/>
</dbReference>
<keyword evidence="7" id="KW-0067">ATP-binding</keyword>
<dbReference type="GO" id="GO:0005524">
    <property type="term" value="F:ATP binding"/>
    <property type="evidence" value="ECO:0007669"/>
    <property type="project" value="UniProtKB-KW"/>
</dbReference>
<dbReference type="PROSITE" id="PS51193">
    <property type="entry name" value="HELICASE_ATP_BIND_2"/>
    <property type="match status" value="1"/>
</dbReference>
<evidence type="ECO:0000256" key="13">
    <source>
        <dbReference type="ARBA" id="ARBA00038058"/>
    </source>
</evidence>
<proteinExistence type="inferred from homology"/>
<dbReference type="KEGG" id="dmt:DESME_06715"/>
<keyword evidence="16" id="KW-1185">Reference proteome</keyword>
<dbReference type="SUPFAM" id="SSF52540">
    <property type="entry name" value="P-loop containing nucleoside triphosphate hydrolases"/>
    <property type="match status" value="2"/>
</dbReference>
<keyword evidence="3" id="KW-0547">Nucleotide-binding</keyword>
<dbReference type="InterPro" id="IPR006554">
    <property type="entry name" value="Helicase-like_DEXD_c2"/>
</dbReference>
<evidence type="ECO:0000256" key="7">
    <source>
        <dbReference type="ARBA" id="ARBA00022840"/>
    </source>
</evidence>
<sequence length="771" mass="89437">MRVSVRELVEFVLRSGDLQSTANGPSRTLEGIKAHQFIQKAYGQEYQPEVSLSYVYEQDDRKLEIHGRADGIIQKESGICIDEIKSTTRNFEQWEESFSDIHWAQVKCYAYIYAFQVGLKSIEVQLTYYQLNSGESQIFTRSYSIEDLEDFFIKVVDSYLQWAKKIESWTEARDLSIRSLEFPYPSYRSGQRKLVIAVYKTIEQGKKLFAQAPTGIGKTIATLFPALKSLAEGLTSELFYLTAKTMTRTVAEKALSDLQEQGLRIKRLTLTAKDKICFLPDSTCDPEECPYARGYYDRVRLAVEEIFNEDSWNRAMIENYSRNHSVCPFEFSLDLTNWADVVICDYNYVFDPRVYLRRLFLEGGDYLFLVDEAHNLVERAREMFSAEIVKEPFLKLKREVQTEFPLLGKKLQKVNAQLGKLKKERAEDFQKDPPTGLYSSLQQFIKVAESFLREEKSVPWKDEFLDLYFKTLGFLRTAEYYDERYNTLYKQGQEGFSVKLYCLDPSLLLAESFKRGRAAILFSATLSPIEYFMKILGGEESSYKLKLGSPFPQQNLCLMIHEGISTRYSQRDMSYDQLAEAIAIVVKSKIGNYLIFFPSYVYLQHVYERFELNNPEIHTIVQTSGMTEEEREVFLDQFQEDPERTFVGFSLLGGIFGEGIDLTGSRLSGAVIVGVGLPQICLERDLIRDYFQTRLKRGFEYAYMYPGLNKVLQAVGRVIRTEQDRGVVLLVDDRFARSSYQKLFPPEWQPLRYISNLQTIEEQSRVFWNES</sequence>